<dbReference type="InterPro" id="IPR020454">
    <property type="entry name" value="DAG/PE-bd"/>
</dbReference>
<evidence type="ECO:0000256" key="2">
    <source>
        <dbReference type="ARBA" id="ARBA00022833"/>
    </source>
</evidence>
<dbReference type="Proteomes" id="UP000193648">
    <property type="component" value="Unassembled WGS sequence"/>
</dbReference>
<organism evidence="5 6">
    <name type="scientific">Lobosporangium transversale</name>
    <dbReference type="NCBI Taxonomy" id="64571"/>
    <lineage>
        <taxon>Eukaryota</taxon>
        <taxon>Fungi</taxon>
        <taxon>Fungi incertae sedis</taxon>
        <taxon>Mucoromycota</taxon>
        <taxon>Mortierellomycotina</taxon>
        <taxon>Mortierellomycetes</taxon>
        <taxon>Mortierellales</taxon>
        <taxon>Mortierellaceae</taxon>
        <taxon>Lobosporangium</taxon>
    </lineage>
</organism>
<evidence type="ECO:0000256" key="3">
    <source>
        <dbReference type="SAM" id="MobiDB-lite"/>
    </source>
</evidence>
<dbReference type="GO" id="GO:0046872">
    <property type="term" value="F:metal ion binding"/>
    <property type="evidence" value="ECO:0007669"/>
    <property type="project" value="UniProtKB-KW"/>
</dbReference>
<feature type="domain" description="Phorbol-ester/DAG-type" evidence="4">
    <location>
        <begin position="4"/>
        <end position="54"/>
    </location>
</feature>
<dbReference type="AlphaFoldDB" id="A0A1Y2H2K4"/>
<gene>
    <name evidence="5" type="ORF">BCR41DRAFT_298218</name>
</gene>
<dbReference type="OrthoDB" id="3638488at2759"/>
<dbReference type="EMBL" id="MCFF01000001">
    <property type="protein sequence ID" value="ORZ28800.1"/>
    <property type="molecule type" value="Genomic_DNA"/>
</dbReference>
<dbReference type="SMART" id="SM00109">
    <property type="entry name" value="C1"/>
    <property type="match status" value="1"/>
</dbReference>
<feature type="compositionally biased region" description="Polar residues" evidence="3">
    <location>
        <begin position="93"/>
        <end position="115"/>
    </location>
</feature>
<dbReference type="STRING" id="64571.A0A1Y2H2K4"/>
<keyword evidence="1" id="KW-0479">Metal-binding</keyword>
<name>A0A1Y2H2K4_9FUNG</name>
<dbReference type="InterPro" id="IPR002219">
    <property type="entry name" value="PKC_DAG/PE"/>
</dbReference>
<protein>
    <recommendedName>
        <fullName evidence="4">Phorbol-ester/DAG-type domain-containing protein</fullName>
    </recommendedName>
</protein>
<evidence type="ECO:0000313" key="6">
    <source>
        <dbReference type="Proteomes" id="UP000193648"/>
    </source>
</evidence>
<dbReference type="PROSITE" id="PS50081">
    <property type="entry name" value="ZF_DAG_PE_2"/>
    <property type="match status" value="1"/>
</dbReference>
<evidence type="ECO:0000313" key="5">
    <source>
        <dbReference type="EMBL" id="ORZ28800.1"/>
    </source>
</evidence>
<dbReference type="RefSeq" id="XP_021886473.1">
    <property type="nucleotide sequence ID" value="XM_022020484.1"/>
</dbReference>
<keyword evidence="6" id="KW-1185">Reference proteome</keyword>
<proteinExistence type="predicted"/>
<dbReference type="InParanoid" id="A0A1Y2H2K4"/>
<evidence type="ECO:0000256" key="1">
    <source>
        <dbReference type="ARBA" id="ARBA00022723"/>
    </source>
</evidence>
<evidence type="ECO:0000259" key="4">
    <source>
        <dbReference type="PROSITE" id="PS50081"/>
    </source>
</evidence>
<keyword evidence="2" id="KW-0862">Zinc</keyword>
<dbReference type="InterPro" id="IPR046349">
    <property type="entry name" value="C1-like_sf"/>
</dbReference>
<dbReference type="SUPFAM" id="SSF57889">
    <property type="entry name" value="Cysteine-rich domain"/>
    <property type="match status" value="1"/>
</dbReference>
<comment type="caution">
    <text evidence="5">The sequence shown here is derived from an EMBL/GenBank/DDBJ whole genome shotgun (WGS) entry which is preliminary data.</text>
</comment>
<dbReference type="Gene3D" id="3.30.60.20">
    <property type="match status" value="1"/>
</dbReference>
<dbReference type="GeneID" id="33562328"/>
<sequence length="142" mass="15758">ETYGHSFHLKHYTTPKSCHQCHDVLWGSQKSGYECSICKYVAHRQCLDVLTISCQEQQGLRHSLPIYLLAHDKHEQRRWIRTIELHRKRAEASMSSSNNSQHPVGISRSNSTHTSLGADGTAISAAPISQVPSGDIPAATSP</sequence>
<dbReference type="Pfam" id="PF00130">
    <property type="entry name" value="C1_1"/>
    <property type="match status" value="1"/>
</dbReference>
<dbReference type="PROSITE" id="PS00479">
    <property type="entry name" value="ZF_DAG_PE_1"/>
    <property type="match status" value="1"/>
</dbReference>
<accession>A0A1Y2H2K4</accession>
<reference evidence="5 6" key="1">
    <citation type="submission" date="2016-07" db="EMBL/GenBank/DDBJ databases">
        <title>Pervasive Adenine N6-methylation of Active Genes in Fungi.</title>
        <authorList>
            <consortium name="DOE Joint Genome Institute"/>
            <person name="Mondo S.J."/>
            <person name="Dannebaum R.O."/>
            <person name="Kuo R.C."/>
            <person name="Labutti K."/>
            <person name="Haridas S."/>
            <person name="Kuo A."/>
            <person name="Salamov A."/>
            <person name="Ahrendt S.R."/>
            <person name="Lipzen A."/>
            <person name="Sullivan W."/>
            <person name="Andreopoulos W.B."/>
            <person name="Clum A."/>
            <person name="Lindquist E."/>
            <person name="Daum C."/>
            <person name="Ramamoorthy G.K."/>
            <person name="Gryganskyi A."/>
            <person name="Culley D."/>
            <person name="Magnuson J.K."/>
            <person name="James T.Y."/>
            <person name="O'Malley M.A."/>
            <person name="Stajich J.E."/>
            <person name="Spatafora J.W."/>
            <person name="Visel A."/>
            <person name="Grigoriev I.V."/>
        </authorList>
    </citation>
    <scope>NUCLEOTIDE SEQUENCE [LARGE SCALE GENOMIC DNA]</scope>
    <source>
        <strain evidence="5 6">NRRL 3116</strain>
    </source>
</reference>
<dbReference type="PRINTS" id="PR00008">
    <property type="entry name" value="DAGPEDOMAIN"/>
</dbReference>
<feature type="non-terminal residue" evidence="5">
    <location>
        <position position="1"/>
    </location>
</feature>
<feature type="region of interest" description="Disordered" evidence="3">
    <location>
        <begin position="90"/>
        <end position="119"/>
    </location>
</feature>